<dbReference type="AlphaFoldDB" id="A0A6A6PJ23"/>
<dbReference type="Pfam" id="PF00264">
    <property type="entry name" value="Tyrosinase"/>
    <property type="match status" value="1"/>
</dbReference>
<dbReference type="GeneID" id="54471298"/>
<dbReference type="SUPFAM" id="SSF48056">
    <property type="entry name" value="Di-copper centre-containing domain"/>
    <property type="match status" value="1"/>
</dbReference>
<dbReference type="GO" id="GO:0004503">
    <property type="term" value="F:tyrosinase activity"/>
    <property type="evidence" value="ECO:0007669"/>
    <property type="project" value="UniProtKB-EC"/>
</dbReference>
<dbReference type="GO" id="GO:0046872">
    <property type="term" value="F:metal ion binding"/>
    <property type="evidence" value="ECO:0007669"/>
    <property type="project" value="UniProtKB-KW"/>
</dbReference>
<sequence>RQSGIIDTTGISGAIHPRLEVRQMHSEQPNQFSLLVLGFQKWYLQTDSATSYHAIAGIHGVPLVNYNNVEQCSTCQAAYGYCNHDMVTFPGWHRSLMALFEQEFVAVVEEIANNWNSTGSGPTRAEMQSAASTFRFPYWDWAAKPPNGGNNFPGVFSSPSVVINGPNGQETISNPLYQYHFPSTADLVYPDFTSWPNTLRYPTSDAASATSQDNLAVTAFNSIRPSLQDQVYKLLTSCNEYLPFSNDDANLASTGCSNSIEGIHNTIHTTSGGVPSAEGGTAGHMYYLTVAAFDPLFWFHHAMVDRLFAMWQTINPTAYGASQSAPHVTWTIASGSQLNADTPLTPFYHSSGEFLTLNAVREWTQFGYTYPEFADSDGSKAAIASYVNKLYGPSATATAGSSKRTAAPEPVKKAALEVVEEQANAEKRQIFQLPQGAVSQNGSAFEYVANIVTPRYALGGSYYVFVFLGEPASEDPSTWINDANMVGPMGVLAQQGMEDSTLLIAGSVPLTRSLTAQLGSSALAELTEELVGPYLQNLLQWRILGPNGQAVDPTSLNGFLVSVYSSTASVPQADEELPQYSQYFPL</sequence>
<keyword evidence="4" id="KW-0479">Metal-binding</keyword>
<accession>A0A6A6PJ23</accession>
<dbReference type="PROSITE" id="PS00498">
    <property type="entry name" value="TYROSINASE_2"/>
    <property type="match status" value="1"/>
</dbReference>
<dbReference type="OrthoDB" id="6132182at2759"/>
<reference evidence="13" key="1">
    <citation type="journal article" date="2020" name="Stud. Mycol.">
        <title>101 Dothideomycetes genomes: a test case for predicting lifestyles and emergence of pathogens.</title>
        <authorList>
            <person name="Haridas S."/>
            <person name="Albert R."/>
            <person name="Binder M."/>
            <person name="Bloem J."/>
            <person name="Labutti K."/>
            <person name="Salamov A."/>
            <person name="Andreopoulos B."/>
            <person name="Baker S."/>
            <person name="Barry K."/>
            <person name="Bills G."/>
            <person name="Bluhm B."/>
            <person name="Cannon C."/>
            <person name="Castanera R."/>
            <person name="Culley D."/>
            <person name="Daum C."/>
            <person name="Ezra D."/>
            <person name="Gonzalez J."/>
            <person name="Henrissat B."/>
            <person name="Kuo A."/>
            <person name="Liang C."/>
            <person name="Lipzen A."/>
            <person name="Lutzoni F."/>
            <person name="Magnuson J."/>
            <person name="Mondo S."/>
            <person name="Nolan M."/>
            <person name="Ohm R."/>
            <person name="Pangilinan J."/>
            <person name="Park H.-J."/>
            <person name="Ramirez L."/>
            <person name="Alfaro M."/>
            <person name="Sun H."/>
            <person name="Tritt A."/>
            <person name="Yoshinaga Y."/>
            <person name="Zwiers L.-H."/>
            <person name="Turgeon B."/>
            <person name="Goodwin S."/>
            <person name="Spatafora J."/>
            <person name="Crous P."/>
            <person name="Grigoriev I."/>
        </authorList>
    </citation>
    <scope>NUCLEOTIDE SEQUENCE</scope>
    <source>
        <strain evidence="13">CBS 113389</strain>
    </source>
</reference>
<keyword evidence="7 13" id="KW-0503">Monooxygenase</keyword>
<feature type="non-terminal residue" evidence="13">
    <location>
        <position position="586"/>
    </location>
</feature>
<keyword evidence="8" id="KW-0470">Melanin biosynthesis</keyword>
<dbReference type="InterPro" id="IPR008922">
    <property type="entry name" value="Di-copper_centre_dom_sf"/>
</dbReference>
<dbReference type="PROSITE" id="PS00497">
    <property type="entry name" value="TYROSINASE_1"/>
    <property type="match status" value="1"/>
</dbReference>
<evidence type="ECO:0000256" key="9">
    <source>
        <dbReference type="ARBA" id="ARBA00048233"/>
    </source>
</evidence>
<comment type="catalytic activity">
    <reaction evidence="10">
        <text>L-tyrosine + O2 = L-dopaquinone + H2O</text>
        <dbReference type="Rhea" id="RHEA:18117"/>
        <dbReference type="ChEBI" id="CHEBI:15377"/>
        <dbReference type="ChEBI" id="CHEBI:15379"/>
        <dbReference type="ChEBI" id="CHEBI:57924"/>
        <dbReference type="ChEBI" id="CHEBI:58315"/>
        <dbReference type="EC" id="1.14.18.1"/>
    </reaction>
</comment>
<evidence type="ECO:0000256" key="5">
    <source>
        <dbReference type="ARBA" id="ARBA00023002"/>
    </source>
</evidence>
<keyword evidence="5" id="KW-0560">Oxidoreductase</keyword>
<keyword evidence="6" id="KW-0186">Copper</keyword>
<keyword evidence="14" id="KW-1185">Reference proteome</keyword>
<evidence type="ECO:0000256" key="8">
    <source>
        <dbReference type="ARBA" id="ARBA00023101"/>
    </source>
</evidence>
<dbReference type="Pfam" id="PF18132">
    <property type="entry name" value="Tyrosinase_C"/>
    <property type="match status" value="1"/>
</dbReference>
<dbReference type="InterPro" id="IPR041640">
    <property type="entry name" value="Tyrosinase_C"/>
</dbReference>
<evidence type="ECO:0000259" key="11">
    <source>
        <dbReference type="PROSITE" id="PS00497"/>
    </source>
</evidence>
<feature type="domain" description="Tyrosinase copper-binding" evidence="11">
    <location>
        <begin position="84"/>
        <end position="101"/>
    </location>
</feature>
<dbReference type="Gene3D" id="1.10.1280.10">
    <property type="entry name" value="Di-copper center containing domain from catechol oxidase"/>
    <property type="match status" value="1"/>
</dbReference>
<dbReference type="PRINTS" id="PR00092">
    <property type="entry name" value="TYROSINASE"/>
</dbReference>
<dbReference type="EMBL" id="MU001640">
    <property type="protein sequence ID" value="KAF2480040.1"/>
    <property type="molecule type" value="Genomic_DNA"/>
</dbReference>
<evidence type="ECO:0000256" key="4">
    <source>
        <dbReference type="ARBA" id="ARBA00022723"/>
    </source>
</evidence>
<evidence type="ECO:0000313" key="13">
    <source>
        <dbReference type="EMBL" id="KAF2480040.1"/>
    </source>
</evidence>
<feature type="domain" description="Tyrosinase copper-binding" evidence="12">
    <location>
        <begin position="294"/>
        <end position="305"/>
    </location>
</feature>
<name>A0A6A6PJ23_9PEZI</name>
<organism evidence="13 14">
    <name type="scientific">Neohortaea acidophila</name>
    <dbReference type="NCBI Taxonomy" id="245834"/>
    <lineage>
        <taxon>Eukaryota</taxon>
        <taxon>Fungi</taxon>
        <taxon>Dikarya</taxon>
        <taxon>Ascomycota</taxon>
        <taxon>Pezizomycotina</taxon>
        <taxon>Dothideomycetes</taxon>
        <taxon>Dothideomycetidae</taxon>
        <taxon>Mycosphaerellales</taxon>
        <taxon>Teratosphaeriaceae</taxon>
        <taxon>Neohortaea</taxon>
    </lineage>
</organism>
<evidence type="ECO:0000256" key="1">
    <source>
        <dbReference type="ARBA" id="ARBA00001973"/>
    </source>
</evidence>
<feature type="non-terminal residue" evidence="13">
    <location>
        <position position="1"/>
    </location>
</feature>
<comment type="catalytic activity">
    <reaction evidence="9">
        <text>2 L-dopa + O2 = 2 L-dopaquinone + 2 H2O</text>
        <dbReference type="Rhea" id="RHEA:34287"/>
        <dbReference type="ChEBI" id="CHEBI:15377"/>
        <dbReference type="ChEBI" id="CHEBI:15379"/>
        <dbReference type="ChEBI" id="CHEBI:57504"/>
        <dbReference type="ChEBI" id="CHEBI:57924"/>
        <dbReference type="EC" id="1.14.18.1"/>
    </reaction>
</comment>
<dbReference type="Gene3D" id="2.60.310.20">
    <property type="match status" value="1"/>
</dbReference>
<evidence type="ECO:0000256" key="7">
    <source>
        <dbReference type="ARBA" id="ARBA00023033"/>
    </source>
</evidence>
<comment type="similarity">
    <text evidence="2">Belongs to the tyrosinase family.</text>
</comment>
<dbReference type="InterPro" id="IPR050316">
    <property type="entry name" value="Tyrosinase/Hemocyanin"/>
</dbReference>
<dbReference type="RefSeq" id="XP_033586610.1">
    <property type="nucleotide sequence ID" value="XM_033730296.1"/>
</dbReference>
<evidence type="ECO:0000259" key="12">
    <source>
        <dbReference type="PROSITE" id="PS00498"/>
    </source>
</evidence>
<evidence type="ECO:0000256" key="3">
    <source>
        <dbReference type="ARBA" id="ARBA00011906"/>
    </source>
</evidence>
<evidence type="ECO:0000256" key="6">
    <source>
        <dbReference type="ARBA" id="ARBA00023008"/>
    </source>
</evidence>
<protein>
    <recommendedName>
        <fullName evidence="3">tyrosinase</fullName>
        <ecNumber evidence="3">1.14.18.1</ecNumber>
    </recommendedName>
</protein>
<proteinExistence type="inferred from homology"/>
<gene>
    <name evidence="13" type="ORF">BDY17DRAFT_235991</name>
</gene>
<evidence type="ECO:0000313" key="14">
    <source>
        <dbReference type="Proteomes" id="UP000799767"/>
    </source>
</evidence>
<evidence type="ECO:0000256" key="10">
    <source>
        <dbReference type="ARBA" id="ARBA00048881"/>
    </source>
</evidence>
<dbReference type="PANTHER" id="PTHR11474">
    <property type="entry name" value="TYROSINASE FAMILY MEMBER"/>
    <property type="match status" value="1"/>
</dbReference>
<dbReference type="Proteomes" id="UP000799767">
    <property type="component" value="Unassembled WGS sequence"/>
</dbReference>
<dbReference type="EC" id="1.14.18.1" evidence="3"/>
<dbReference type="InterPro" id="IPR002227">
    <property type="entry name" value="Tyrosinase_Cu-bd"/>
</dbReference>
<comment type="cofactor">
    <cofactor evidence="1">
        <name>Cu(2+)</name>
        <dbReference type="ChEBI" id="CHEBI:29036"/>
    </cofactor>
</comment>
<dbReference type="GO" id="GO:0042438">
    <property type="term" value="P:melanin biosynthetic process"/>
    <property type="evidence" value="ECO:0007669"/>
    <property type="project" value="UniProtKB-KW"/>
</dbReference>
<evidence type="ECO:0000256" key="2">
    <source>
        <dbReference type="ARBA" id="ARBA00009928"/>
    </source>
</evidence>
<dbReference type="PANTHER" id="PTHR11474:SF76">
    <property type="entry name" value="SHKT DOMAIN-CONTAINING PROTEIN"/>
    <property type="match status" value="1"/>
</dbReference>